<reference evidence="3" key="1">
    <citation type="journal article" date="2010" name="Nature">
        <title>The Amphimedon queenslandica genome and the evolution of animal complexity.</title>
        <authorList>
            <person name="Srivastava M."/>
            <person name="Simakov O."/>
            <person name="Chapman J."/>
            <person name="Fahey B."/>
            <person name="Gauthier M.E."/>
            <person name="Mitros T."/>
            <person name="Richards G.S."/>
            <person name="Conaco C."/>
            <person name="Dacre M."/>
            <person name="Hellsten U."/>
            <person name="Larroux C."/>
            <person name="Putnam N.H."/>
            <person name="Stanke M."/>
            <person name="Adamska M."/>
            <person name="Darling A."/>
            <person name="Degnan S.M."/>
            <person name="Oakley T.H."/>
            <person name="Plachetzki D.C."/>
            <person name="Zhai Y."/>
            <person name="Adamski M."/>
            <person name="Calcino A."/>
            <person name="Cummins S.F."/>
            <person name="Goodstein D.M."/>
            <person name="Harris C."/>
            <person name="Jackson D.J."/>
            <person name="Leys S.P."/>
            <person name="Shu S."/>
            <person name="Woodcroft B.J."/>
            <person name="Vervoort M."/>
            <person name="Kosik K.S."/>
            <person name="Manning G."/>
            <person name="Degnan B.M."/>
            <person name="Rokhsar D.S."/>
        </authorList>
    </citation>
    <scope>NUCLEOTIDE SEQUENCE [LARGE SCALE GENOMIC DNA]</scope>
</reference>
<dbReference type="InParanoid" id="A0A1X7VBN0"/>
<evidence type="ECO:0000256" key="1">
    <source>
        <dbReference type="SAM" id="MobiDB-lite"/>
    </source>
</evidence>
<accession>A0A1X7VBN0</accession>
<evidence type="ECO:0000313" key="3">
    <source>
        <dbReference type="Proteomes" id="UP000007879"/>
    </source>
</evidence>
<name>A0A1X7VBN0_AMPQE</name>
<keyword evidence="3" id="KW-1185">Reference proteome</keyword>
<dbReference type="EnsemblMetazoa" id="Aqu2.1.37144_001">
    <property type="protein sequence ID" value="Aqu2.1.37144_001"/>
    <property type="gene ID" value="Aqu2.1.37144"/>
</dbReference>
<organism evidence="2">
    <name type="scientific">Amphimedon queenslandica</name>
    <name type="common">Sponge</name>
    <dbReference type="NCBI Taxonomy" id="400682"/>
    <lineage>
        <taxon>Eukaryota</taxon>
        <taxon>Metazoa</taxon>
        <taxon>Porifera</taxon>
        <taxon>Demospongiae</taxon>
        <taxon>Heteroscleromorpha</taxon>
        <taxon>Haplosclerida</taxon>
        <taxon>Niphatidae</taxon>
        <taxon>Amphimedon</taxon>
    </lineage>
</organism>
<sequence>MESTRNPYSSDVGAARPERSAKKISMADDPNQVSSLGKNKTTQKPHDRCLPSQAVLTPLTLNEAATPSLDSNAMAALPTSIHPDAAIFPSPPLTPDNIESHSSIDPHVTFIIPNTATVSSTRAMPPAEMFQYSAPQQQKQASVVSRTTVGGCTFEDLCNGAVNYTCDPSCLIDLSKTDAVDEVVQLLAEKLEDNIRELEIARDGKVTKIYIGKTFIRQRRKAGGGFQQFDRMQPTTWKKNGISSRWGSHKRNKGKHGLIVLTAVTRKVVPKGVANQQRYALILEQKLIHHYEFRQDERLENKSSSEGAKTKNICYGYALYAAFTFEKNADDETTSGLPYINTIEDPLPTLSANAGSSNLQFTQPAHHVPVIVTPTCVRNAITQTIS</sequence>
<dbReference type="KEGG" id="aqu:109580770"/>
<reference evidence="2" key="2">
    <citation type="submission" date="2017-05" db="UniProtKB">
        <authorList>
            <consortium name="EnsemblMetazoa"/>
        </authorList>
    </citation>
    <scope>IDENTIFICATION</scope>
</reference>
<dbReference type="Proteomes" id="UP000007879">
    <property type="component" value="Unassembled WGS sequence"/>
</dbReference>
<dbReference type="AlphaFoldDB" id="A0A1X7VBN0"/>
<gene>
    <name evidence="2" type="primary">109580770</name>
</gene>
<proteinExistence type="predicted"/>
<protein>
    <submittedName>
        <fullName evidence="2">Uncharacterized protein</fullName>
    </submittedName>
</protein>
<dbReference type="EnsemblMetazoa" id="XM_019994298.1">
    <property type="protein sequence ID" value="XP_019849857.1"/>
    <property type="gene ID" value="LOC109580770"/>
</dbReference>
<feature type="compositionally biased region" description="Polar residues" evidence="1">
    <location>
        <begin position="31"/>
        <end position="42"/>
    </location>
</feature>
<feature type="region of interest" description="Disordered" evidence="1">
    <location>
        <begin position="1"/>
        <end position="48"/>
    </location>
</feature>
<evidence type="ECO:0000313" key="2">
    <source>
        <dbReference type="EnsemblMetazoa" id="Aqu2.1.37144_001"/>
    </source>
</evidence>